<evidence type="ECO:0000313" key="2">
    <source>
        <dbReference type="EMBL" id="KAL2784414.1"/>
    </source>
</evidence>
<name>A0ABR4FME3_9EURO</name>
<comment type="caution">
    <text evidence="2">The sequence shown here is derived from an EMBL/GenBank/DDBJ whole genome shotgun (WGS) entry which is preliminary data.</text>
</comment>
<sequence length="226" mass="25418">MVQRRFHCKSGDGCFECKRNWTKCDEQRNRDADDDPESTFHAPWKRDLNGSLSQSNHPSWSRAIQLLESGNAGQKHEMQVLRDPGICMETMHLFRVNLAACGALHLALSGVSTQHHMLSAIRHHNTSVALFRPVLSTPAMVIVNQDAIFAFRSIIALYGFVIERLSASQPDTSPATRILQVLLLIRNSVLILKLDATGMTQSLWSATMLHPTQIQEAFDYILPEEI</sequence>
<evidence type="ECO:0000313" key="3">
    <source>
        <dbReference type="Proteomes" id="UP001610563"/>
    </source>
</evidence>
<organism evidence="2 3">
    <name type="scientific">Aspergillus keveii</name>
    <dbReference type="NCBI Taxonomy" id="714993"/>
    <lineage>
        <taxon>Eukaryota</taxon>
        <taxon>Fungi</taxon>
        <taxon>Dikarya</taxon>
        <taxon>Ascomycota</taxon>
        <taxon>Pezizomycotina</taxon>
        <taxon>Eurotiomycetes</taxon>
        <taxon>Eurotiomycetidae</taxon>
        <taxon>Eurotiales</taxon>
        <taxon>Aspergillaceae</taxon>
        <taxon>Aspergillus</taxon>
        <taxon>Aspergillus subgen. Nidulantes</taxon>
    </lineage>
</organism>
<feature type="region of interest" description="Disordered" evidence="1">
    <location>
        <begin position="26"/>
        <end position="56"/>
    </location>
</feature>
<accession>A0ABR4FME3</accession>
<keyword evidence="3" id="KW-1185">Reference proteome</keyword>
<evidence type="ECO:0000256" key="1">
    <source>
        <dbReference type="SAM" id="MobiDB-lite"/>
    </source>
</evidence>
<reference evidence="2 3" key="1">
    <citation type="submission" date="2024-07" db="EMBL/GenBank/DDBJ databases">
        <title>Section-level genome sequencing and comparative genomics of Aspergillus sections Usti and Cavernicolus.</title>
        <authorList>
            <consortium name="Lawrence Berkeley National Laboratory"/>
            <person name="Nybo J.L."/>
            <person name="Vesth T.C."/>
            <person name="Theobald S."/>
            <person name="Frisvad J.C."/>
            <person name="Larsen T.O."/>
            <person name="Kjaerboelling I."/>
            <person name="Rothschild-Mancinelli K."/>
            <person name="Lyhne E.K."/>
            <person name="Kogle M.E."/>
            <person name="Barry K."/>
            <person name="Clum A."/>
            <person name="Na H."/>
            <person name="Ledsgaard L."/>
            <person name="Lin J."/>
            <person name="Lipzen A."/>
            <person name="Kuo A."/>
            <person name="Riley R."/>
            <person name="Mondo S."/>
            <person name="Labutti K."/>
            <person name="Haridas S."/>
            <person name="Pangalinan J."/>
            <person name="Salamov A.A."/>
            <person name="Simmons B.A."/>
            <person name="Magnuson J.K."/>
            <person name="Chen J."/>
            <person name="Drula E."/>
            <person name="Henrissat B."/>
            <person name="Wiebenga A."/>
            <person name="Lubbers R.J."/>
            <person name="Gomes A.C."/>
            <person name="Makela M.R."/>
            <person name="Stajich J."/>
            <person name="Grigoriev I.V."/>
            <person name="Mortensen U.H."/>
            <person name="De Vries R.P."/>
            <person name="Baker S.E."/>
            <person name="Andersen M.R."/>
        </authorList>
    </citation>
    <scope>NUCLEOTIDE SEQUENCE [LARGE SCALE GENOMIC DNA]</scope>
    <source>
        <strain evidence="2 3">CBS 209.92</strain>
    </source>
</reference>
<dbReference type="Proteomes" id="UP001610563">
    <property type="component" value="Unassembled WGS sequence"/>
</dbReference>
<proteinExistence type="predicted"/>
<protein>
    <recommendedName>
        <fullName evidence="4">Zn(2)-C6 fungal-type domain-containing protein</fullName>
    </recommendedName>
</protein>
<gene>
    <name evidence="2" type="ORF">BJX66DRAFT_344084</name>
</gene>
<dbReference type="EMBL" id="JBFTWV010000181">
    <property type="protein sequence ID" value="KAL2784414.1"/>
    <property type="molecule type" value="Genomic_DNA"/>
</dbReference>
<evidence type="ECO:0008006" key="4">
    <source>
        <dbReference type="Google" id="ProtNLM"/>
    </source>
</evidence>